<accession>A0ABD0ZFQ4</accession>
<keyword evidence="3" id="KW-1185">Reference proteome</keyword>
<dbReference type="PANTHER" id="PTHR47074:SF53">
    <property type="entry name" value="REVERSE TRANSCRIPTASE-LIKE PROTEIN"/>
    <property type="match status" value="1"/>
</dbReference>
<gene>
    <name evidence="2" type="ORF">V5N11_014674</name>
</gene>
<dbReference type="Pfam" id="PF13456">
    <property type="entry name" value="RVT_3"/>
    <property type="match status" value="1"/>
</dbReference>
<sequence>MALKETELWLKQQENETTDIRLAQAGPQGLGKRWVMPAFGVVKCNFFSSRCNATSICGGGWLLRDHSGEVVFHAREAFMPVACRLAAELLCLYWVLRSLIDLQVGSCEIWMESAAAVDAIENSGKWPRL</sequence>
<dbReference type="PANTHER" id="PTHR47074">
    <property type="entry name" value="BNAC02G40300D PROTEIN"/>
    <property type="match status" value="1"/>
</dbReference>
<dbReference type="Proteomes" id="UP001558713">
    <property type="component" value="Unassembled WGS sequence"/>
</dbReference>
<dbReference type="InterPro" id="IPR002156">
    <property type="entry name" value="RNaseH_domain"/>
</dbReference>
<dbReference type="EMBL" id="JBANAX010000781">
    <property type="protein sequence ID" value="KAL1193511.1"/>
    <property type="molecule type" value="Genomic_DNA"/>
</dbReference>
<reference evidence="2 3" key="1">
    <citation type="submission" date="2024-04" db="EMBL/GenBank/DDBJ databases">
        <title>Genome assembly C_amara_ONT_v2.</title>
        <authorList>
            <person name="Yant L."/>
            <person name="Moore C."/>
            <person name="Slenker M."/>
        </authorList>
    </citation>
    <scope>NUCLEOTIDE SEQUENCE [LARGE SCALE GENOMIC DNA]</scope>
    <source>
        <tissue evidence="2">Leaf</tissue>
    </source>
</reference>
<organism evidence="2 3">
    <name type="scientific">Cardamine amara subsp. amara</name>
    <dbReference type="NCBI Taxonomy" id="228776"/>
    <lineage>
        <taxon>Eukaryota</taxon>
        <taxon>Viridiplantae</taxon>
        <taxon>Streptophyta</taxon>
        <taxon>Embryophyta</taxon>
        <taxon>Tracheophyta</taxon>
        <taxon>Spermatophyta</taxon>
        <taxon>Magnoliopsida</taxon>
        <taxon>eudicotyledons</taxon>
        <taxon>Gunneridae</taxon>
        <taxon>Pentapetalae</taxon>
        <taxon>rosids</taxon>
        <taxon>malvids</taxon>
        <taxon>Brassicales</taxon>
        <taxon>Brassicaceae</taxon>
        <taxon>Cardamineae</taxon>
        <taxon>Cardamine</taxon>
    </lineage>
</organism>
<feature type="domain" description="RNase H type-1" evidence="1">
    <location>
        <begin position="54"/>
        <end position="123"/>
    </location>
</feature>
<evidence type="ECO:0000259" key="1">
    <source>
        <dbReference type="Pfam" id="PF13456"/>
    </source>
</evidence>
<name>A0ABD0ZFQ4_CARAN</name>
<proteinExistence type="predicted"/>
<evidence type="ECO:0000313" key="2">
    <source>
        <dbReference type="EMBL" id="KAL1193511.1"/>
    </source>
</evidence>
<evidence type="ECO:0000313" key="3">
    <source>
        <dbReference type="Proteomes" id="UP001558713"/>
    </source>
</evidence>
<comment type="caution">
    <text evidence="2">The sequence shown here is derived from an EMBL/GenBank/DDBJ whole genome shotgun (WGS) entry which is preliminary data.</text>
</comment>
<dbReference type="InterPro" id="IPR052929">
    <property type="entry name" value="RNase_H-like_EbsB-rel"/>
</dbReference>
<protein>
    <recommendedName>
        <fullName evidence="1">RNase H type-1 domain-containing protein</fullName>
    </recommendedName>
</protein>
<dbReference type="AlphaFoldDB" id="A0ABD0ZFQ4"/>